<evidence type="ECO:0000313" key="2">
    <source>
        <dbReference type="EMBL" id="KAJ7746319.1"/>
    </source>
</evidence>
<evidence type="ECO:0000313" key="3">
    <source>
        <dbReference type="Proteomes" id="UP001215598"/>
    </source>
</evidence>
<gene>
    <name evidence="2" type="ORF">B0H16DRAFT_961435</name>
</gene>
<sequence>MRLQSLNEYLLFLILRYLPISDIIALRKTCKVLYHATRTKGLWNSLLQSLPSERQSLPPYAKPYESLDADTLEAVVQRLSRLADKWAAGNLSPVKTWRLRLAQSITWLRLVNGNWLFVASSNNNVSKISCWDLSLVFQGYIEPLAEAYLPGQVKTAKLEVQTCGVVLSLGLGPESSSIHVITLRQHSGRHVFSELCCVEDSSHVLLLCGDIIGCAVRQGAVVPHVVNWKTGEIHSIPPPSTGGDNPGRRNVPHLMTIWGEFLVVLRTNTLEFYTLPSPVSGPILFVKSIKTPTIWEAAVCGSAHMDPANTAPLRLITLTPAGITLCVIEHHDFAGFNNDTICPNSCLAKGPYRLYLSGSFPETYEEPWYRLCIGETGHRALWIATDEDVDECYNNPAHFVYTSVPLLLSEMPMPRVTWNDDTDEPALWALPCVDFDEALGLTVVGNCFGELAIYDHDGRYPERCCNLGADFTNQPLSKEAHLPTVPLKLDLPVAPRREMTDSELNNSVLSQWSKDHLIYPEEWRTDWLGYDTYWHWDLWHGIQCDFAWLLEHAYGFPGTVIPQAYRYDLDLGEQHLLFRVGNRYLLFNSAGTEFRSWPLSETGLFFIPDSGIESYICRTAVTEYSRYSIMLASEGMWKHRNRWAEMVERGGCPDERFLLAPE</sequence>
<protein>
    <recommendedName>
        <fullName evidence="1">F-box domain-containing protein</fullName>
    </recommendedName>
</protein>
<dbReference type="Proteomes" id="UP001215598">
    <property type="component" value="Unassembled WGS sequence"/>
</dbReference>
<keyword evidence="3" id="KW-1185">Reference proteome</keyword>
<dbReference type="AlphaFoldDB" id="A0AAD7IP43"/>
<comment type="caution">
    <text evidence="2">The sequence shown here is derived from an EMBL/GenBank/DDBJ whole genome shotgun (WGS) entry which is preliminary data.</text>
</comment>
<dbReference type="InterPro" id="IPR036047">
    <property type="entry name" value="F-box-like_dom_sf"/>
</dbReference>
<dbReference type="EMBL" id="JARKIB010000080">
    <property type="protein sequence ID" value="KAJ7746319.1"/>
    <property type="molecule type" value="Genomic_DNA"/>
</dbReference>
<dbReference type="InterPro" id="IPR001810">
    <property type="entry name" value="F-box_dom"/>
</dbReference>
<evidence type="ECO:0000259" key="1">
    <source>
        <dbReference type="PROSITE" id="PS50181"/>
    </source>
</evidence>
<name>A0AAD7IP43_9AGAR</name>
<reference evidence="2" key="1">
    <citation type="submission" date="2023-03" db="EMBL/GenBank/DDBJ databases">
        <title>Massive genome expansion in bonnet fungi (Mycena s.s.) driven by repeated elements and novel gene families across ecological guilds.</title>
        <authorList>
            <consortium name="Lawrence Berkeley National Laboratory"/>
            <person name="Harder C.B."/>
            <person name="Miyauchi S."/>
            <person name="Viragh M."/>
            <person name="Kuo A."/>
            <person name="Thoen E."/>
            <person name="Andreopoulos B."/>
            <person name="Lu D."/>
            <person name="Skrede I."/>
            <person name="Drula E."/>
            <person name="Henrissat B."/>
            <person name="Morin E."/>
            <person name="Kohler A."/>
            <person name="Barry K."/>
            <person name="LaButti K."/>
            <person name="Morin E."/>
            <person name="Salamov A."/>
            <person name="Lipzen A."/>
            <person name="Mereny Z."/>
            <person name="Hegedus B."/>
            <person name="Baldrian P."/>
            <person name="Stursova M."/>
            <person name="Weitz H."/>
            <person name="Taylor A."/>
            <person name="Grigoriev I.V."/>
            <person name="Nagy L.G."/>
            <person name="Martin F."/>
            <person name="Kauserud H."/>
        </authorList>
    </citation>
    <scope>NUCLEOTIDE SEQUENCE</scope>
    <source>
        <strain evidence="2">CBHHK182m</strain>
    </source>
</reference>
<proteinExistence type="predicted"/>
<feature type="domain" description="F-box" evidence="1">
    <location>
        <begin position="1"/>
        <end position="46"/>
    </location>
</feature>
<organism evidence="2 3">
    <name type="scientific">Mycena metata</name>
    <dbReference type="NCBI Taxonomy" id="1033252"/>
    <lineage>
        <taxon>Eukaryota</taxon>
        <taxon>Fungi</taxon>
        <taxon>Dikarya</taxon>
        <taxon>Basidiomycota</taxon>
        <taxon>Agaricomycotina</taxon>
        <taxon>Agaricomycetes</taxon>
        <taxon>Agaricomycetidae</taxon>
        <taxon>Agaricales</taxon>
        <taxon>Marasmiineae</taxon>
        <taxon>Mycenaceae</taxon>
        <taxon>Mycena</taxon>
    </lineage>
</organism>
<dbReference type="PROSITE" id="PS50181">
    <property type="entry name" value="FBOX"/>
    <property type="match status" value="1"/>
</dbReference>
<dbReference type="SUPFAM" id="SSF81383">
    <property type="entry name" value="F-box domain"/>
    <property type="match status" value="1"/>
</dbReference>
<dbReference type="Pfam" id="PF00646">
    <property type="entry name" value="F-box"/>
    <property type="match status" value="1"/>
</dbReference>
<accession>A0AAD7IP43</accession>